<dbReference type="InterPro" id="IPR050955">
    <property type="entry name" value="Plant_Biomass_Hydrol_Est"/>
</dbReference>
<dbReference type="InterPro" id="IPR029058">
    <property type="entry name" value="AB_hydrolase_fold"/>
</dbReference>
<protein>
    <submittedName>
        <fullName evidence="2">Peptidase</fullName>
    </submittedName>
</protein>
<gene>
    <name evidence="2" type="ORF">PROFUN_12701</name>
</gene>
<dbReference type="OrthoDB" id="2152248at2759"/>
<proteinExistence type="predicted"/>
<sequence>MSQQAPELPSRDGNCSAFFWSWGGRVVVLRAAVGALSLHRLSSLLTQLTGYFAVRLICVVKSGSLLQTSVAELEISDDLHHKTFVQIVHIPVVGREVIHCHACDGLVADYMLFLELYLKRKPQRGDDELAPFSRSRMNEQSYLIKEFVNEINGFLCHLNGGPHLNIKGLQNKFTLDVKRNPLAESIEISGGLSNACRSCYEQNTAAEMQCVLVGMHYGVSIIVSETTVLAKSKHYVSNSSSVGCEKGGRHLEGWHSSDLRMTQNAPDKIPLMSRLTISFFFSTDGMKGLIVLLSCLHAVLAGQLRLTNDVVGGFYPFVVHEPETNIHDFDLIFSSDNDLQKPWPLLIFLHGRGCISDDNNWVDRAQWDGVGTLLNQWNGGNRGGKQAVVANQFLTVLPVARKNYGGRSRWLSDHLIEVINKVKSRYTVDSNRIYVTGYSMGAFGTWRFSIQHPDRCLRSSDEMVAAAVASAGFPYDGQNSDDTHVKNVTDLLGL</sequence>
<evidence type="ECO:0000256" key="1">
    <source>
        <dbReference type="ARBA" id="ARBA00022729"/>
    </source>
</evidence>
<keyword evidence="1" id="KW-0732">Signal</keyword>
<keyword evidence="3" id="KW-1185">Reference proteome</keyword>
<dbReference type="PANTHER" id="PTHR43037">
    <property type="entry name" value="UNNAMED PRODUCT-RELATED"/>
    <property type="match status" value="1"/>
</dbReference>
<comment type="caution">
    <text evidence="2">The sequence shown here is derived from an EMBL/GenBank/DDBJ whole genome shotgun (WGS) entry which is preliminary data.</text>
</comment>
<evidence type="ECO:0000313" key="2">
    <source>
        <dbReference type="EMBL" id="PRP79713.1"/>
    </source>
</evidence>
<dbReference type="EMBL" id="MDYQ01000174">
    <property type="protein sequence ID" value="PRP79713.1"/>
    <property type="molecule type" value="Genomic_DNA"/>
</dbReference>
<name>A0A2P6N700_9EUKA</name>
<evidence type="ECO:0000313" key="3">
    <source>
        <dbReference type="Proteomes" id="UP000241769"/>
    </source>
</evidence>
<dbReference type="SUPFAM" id="SSF53474">
    <property type="entry name" value="alpha/beta-Hydrolases"/>
    <property type="match status" value="1"/>
</dbReference>
<accession>A0A2P6N700</accession>
<dbReference type="AlphaFoldDB" id="A0A2P6N700"/>
<dbReference type="Proteomes" id="UP000241769">
    <property type="component" value="Unassembled WGS sequence"/>
</dbReference>
<dbReference type="Gene3D" id="3.40.50.1820">
    <property type="entry name" value="alpha/beta hydrolase"/>
    <property type="match status" value="1"/>
</dbReference>
<organism evidence="2 3">
    <name type="scientific">Planoprotostelium fungivorum</name>
    <dbReference type="NCBI Taxonomy" id="1890364"/>
    <lineage>
        <taxon>Eukaryota</taxon>
        <taxon>Amoebozoa</taxon>
        <taxon>Evosea</taxon>
        <taxon>Variosea</taxon>
        <taxon>Cavosteliida</taxon>
        <taxon>Cavosteliaceae</taxon>
        <taxon>Planoprotostelium</taxon>
    </lineage>
</organism>
<dbReference type="InParanoid" id="A0A2P6N700"/>
<reference evidence="2 3" key="1">
    <citation type="journal article" date="2018" name="Genome Biol. Evol.">
        <title>Multiple Roots of Fruiting Body Formation in Amoebozoa.</title>
        <authorList>
            <person name="Hillmann F."/>
            <person name="Forbes G."/>
            <person name="Novohradska S."/>
            <person name="Ferling I."/>
            <person name="Riege K."/>
            <person name="Groth M."/>
            <person name="Westermann M."/>
            <person name="Marz M."/>
            <person name="Spaller T."/>
            <person name="Winckler T."/>
            <person name="Schaap P."/>
            <person name="Glockner G."/>
        </authorList>
    </citation>
    <scope>NUCLEOTIDE SEQUENCE [LARGE SCALE GENOMIC DNA]</scope>
    <source>
        <strain evidence="2 3">Jena</strain>
    </source>
</reference>
<dbReference type="PANTHER" id="PTHR43037:SF1">
    <property type="entry name" value="BLL1128 PROTEIN"/>
    <property type="match status" value="1"/>
</dbReference>